<name>A0A1F6CBP6_HANXR</name>
<keyword evidence="1" id="KW-0479">Metal-binding</keyword>
<feature type="domain" description="SWIM-type" evidence="2">
    <location>
        <begin position="38"/>
        <end position="71"/>
    </location>
</feature>
<evidence type="ECO:0000259" key="2">
    <source>
        <dbReference type="PROSITE" id="PS50966"/>
    </source>
</evidence>
<proteinExistence type="predicted"/>
<evidence type="ECO:0000256" key="1">
    <source>
        <dbReference type="PROSITE-ProRule" id="PRU00325"/>
    </source>
</evidence>
<keyword evidence="1" id="KW-0862">Zinc</keyword>
<evidence type="ECO:0000313" key="4">
    <source>
        <dbReference type="Proteomes" id="UP000178606"/>
    </source>
</evidence>
<comment type="caution">
    <text evidence="3">The sequence shown here is derived from an EMBL/GenBank/DDBJ whole genome shotgun (WGS) entry which is preliminary data.</text>
</comment>
<gene>
    <name evidence="3" type="ORF">A3F84_18680</name>
</gene>
<evidence type="ECO:0000313" key="3">
    <source>
        <dbReference type="EMBL" id="OGG46553.1"/>
    </source>
</evidence>
<dbReference type="PROSITE" id="PS50966">
    <property type="entry name" value="ZF_SWIM"/>
    <property type="match status" value="1"/>
</dbReference>
<dbReference type="InterPro" id="IPR007527">
    <property type="entry name" value="Znf_SWIM"/>
</dbReference>
<reference evidence="3 4" key="1">
    <citation type="journal article" date="2016" name="Nat. Commun.">
        <title>Thousands of microbial genomes shed light on interconnected biogeochemical processes in an aquifer system.</title>
        <authorList>
            <person name="Anantharaman K."/>
            <person name="Brown C.T."/>
            <person name="Hug L.A."/>
            <person name="Sharon I."/>
            <person name="Castelle C.J."/>
            <person name="Probst A.J."/>
            <person name="Thomas B.C."/>
            <person name="Singh A."/>
            <person name="Wilkins M.J."/>
            <person name="Karaoz U."/>
            <person name="Brodie E.L."/>
            <person name="Williams K.H."/>
            <person name="Hubbard S.S."/>
            <person name="Banfield J.F."/>
        </authorList>
    </citation>
    <scope>NUCLEOTIDE SEQUENCE [LARGE SCALE GENOMIC DNA]</scope>
    <source>
        <strain evidence="4">RIFCSPLOWO2_12_FULL_64_10</strain>
    </source>
</reference>
<dbReference type="AlphaFoldDB" id="A0A1F6CBP6"/>
<sequence>MQSSLIGKIQKAHLYAQEPDRVEIQEFTATFRGDHDSYRLTFHDGRWSCTCDFNPLWGVCSHVMATQRLMGTIAPGDQGWLAVEESAVRA</sequence>
<dbReference type="Proteomes" id="UP000178606">
    <property type="component" value="Unassembled WGS sequence"/>
</dbReference>
<dbReference type="GO" id="GO:0008270">
    <property type="term" value="F:zinc ion binding"/>
    <property type="evidence" value="ECO:0007669"/>
    <property type="project" value="UniProtKB-KW"/>
</dbReference>
<dbReference type="EMBL" id="MFKF01000303">
    <property type="protein sequence ID" value="OGG46553.1"/>
    <property type="molecule type" value="Genomic_DNA"/>
</dbReference>
<keyword evidence="1" id="KW-0863">Zinc-finger</keyword>
<protein>
    <recommendedName>
        <fullName evidence="2">SWIM-type domain-containing protein</fullName>
    </recommendedName>
</protein>
<organism evidence="3 4">
    <name type="scientific">Handelsmanbacteria sp. (strain RIFCSPLOWO2_12_FULL_64_10)</name>
    <dbReference type="NCBI Taxonomy" id="1817868"/>
    <lineage>
        <taxon>Bacteria</taxon>
        <taxon>Candidatus Handelsmaniibacteriota</taxon>
    </lineage>
</organism>
<accession>A0A1F6CBP6</accession>